<proteinExistence type="predicted"/>
<evidence type="ECO:0000313" key="2">
    <source>
        <dbReference type="Proteomes" id="UP000703038"/>
    </source>
</evidence>
<dbReference type="Proteomes" id="UP000703038">
    <property type="component" value="Unassembled WGS sequence"/>
</dbReference>
<evidence type="ECO:0008006" key="3">
    <source>
        <dbReference type="Google" id="ProtNLM"/>
    </source>
</evidence>
<dbReference type="EMBL" id="JAFBBK010000001">
    <property type="protein sequence ID" value="MBM7415704.1"/>
    <property type="molecule type" value="Genomic_DNA"/>
</dbReference>
<name>A0ABS2KUU7_9NOCA</name>
<keyword evidence="2" id="KW-1185">Reference proteome</keyword>
<organism evidence="1 2">
    <name type="scientific">Rhodococcoides corynebacterioides</name>
    <dbReference type="NCBI Taxonomy" id="53972"/>
    <lineage>
        <taxon>Bacteria</taxon>
        <taxon>Bacillati</taxon>
        <taxon>Actinomycetota</taxon>
        <taxon>Actinomycetes</taxon>
        <taxon>Mycobacteriales</taxon>
        <taxon>Nocardiaceae</taxon>
        <taxon>Rhodococcoides</taxon>
    </lineage>
</organism>
<comment type="caution">
    <text evidence="1">The sequence shown here is derived from an EMBL/GenBank/DDBJ whole genome shotgun (WGS) entry which is preliminary data.</text>
</comment>
<protein>
    <recommendedName>
        <fullName evidence="3">CHAD domain-containing protein</fullName>
    </recommendedName>
</protein>
<accession>A0ABS2KUU7</accession>
<reference evidence="1 2" key="1">
    <citation type="submission" date="2021-01" db="EMBL/GenBank/DDBJ databases">
        <title>Genomics of switchgrass bacterial isolates.</title>
        <authorList>
            <person name="Shade A."/>
        </authorList>
    </citation>
    <scope>NUCLEOTIDE SEQUENCE [LARGE SCALE GENOMIC DNA]</scope>
    <source>
        <strain evidence="1 2">PvP111</strain>
    </source>
</reference>
<evidence type="ECO:0000313" key="1">
    <source>
        <dbReference type="EMBL" id="MBM7415704.1"/>
    </source>
</evidence>
<gene>
    <name evidence="1" type="ORF">JOE42_002437</name>
</gene>
<sequence length="366" mass="40387">MTSDPADMRARRADTVRTIAESTRVESDRAGRAHEPLSDRAALLIALGRLDEETRGIALARLRAGRKFPALGGFGTLRLVTEELHWIDGRTAGLRTGPTRLALLQRHVLLERRLGSYRTRFVMSSGHYASGVRAIRRERREGIHLDVDQRTALFEALRHTPTPLGVGPGPLSRARGILGGAAAERLDTLHARGADVVRTLAGTDADRFADRYDTLLFLAGMYHDRILSSRIWRSDLFAVARAQLDPGTELVQIAVDVVALAQLDAELTAAFEAQGDTVDEEGRREVLVRRADLIPVWDQVIDRVAALSRVVDEIAVAEIEHRSLDAVQRTVGLDQRIDDLISRSGTREISADNTHSVSDQISRDTL</sequence>
<dbReference type="RefSeq" id="WP_204868694.1">
    <property type="nucleotide sequence ID" value="NZ_JAFBBK010000001.1"/>
</dbReference>